<dbReference type="OrthoDB" id="8526151at2"/>
<gene>
    <name evidence="2" type="ORF">GB883_13565</name>
</gene>
<protein>
    <submittedName>
        <fullName evidence="2">DUF4440 domain-containing protein</fullName>
    </submittedName>
</protein>
<accession>A0A7J5UMD4</accession>
<dbReference type="EMBL" id="WHJE01000067">
    <property type="protein sequence ID" value="KAE8763538.1"/>
    <property type="molecule type" value="Genomic_DNA"/>
</dbReference>
<keyword evidence="3" id="KW-1185">Reference proteome</keyword>
<dbReference type="Gene3D" id="3.10.450.50">
    <property type="match status" value="1"/>
</dbReference>
<organism evidence="2 3">
    <name type="scientific">Georgenia thermotolerans</name>
    <dbReference type="NCBI Taxonomy" id="527326"/>
    <lineage>
        <taxon>Bacteria</taxon>
        <taxon>Bacillati</taxon>
        <taxon>Actinomycetota</taxon>
        <taxon>Actinomycetes</taxon>
        <taxon>Micrococcales</taxon>
        <taxon>Bogoriellaceae</taxon>
        <taxon>Georgenia</taxon>
    </lineage>
</organism>
<evidence type="ECO:0000259" key="1">
    <source>
        <dbReference type="Pfam" id="PF12680"/>
    </source>
</evidence>
<dbReference type="AlphaFoldDB" id="A0A7J5UMD4"/>
<comment type="caution">
    <text evidence="2">The sequence shown here is derived from an EMBL/GenBank/DDBJ whole genome shotgun (WGS) entry which is preliminary data.</text>
</comment>
<proteinExistence type="predicted"/>
<dbReference type="Pfam" id="PF12680">
    <property type="entry name" value="SnoaL_2"/>
    <property type="match status" value="1"/>
</dbReference>
<name>A0A7J5UMD4_9MICO</name>
<dbReference type="Proteomes" id="UP000451860">
    <property type="component" value="Unassembled WGS sequence"/>
</dbReference>
<evidence type="ECO:0000313" key="2">
    <source>
        <dbReference type="EMBL" id="KAE8763538.1"/>
    </source>
</evidence>
<dbReference type="InterPro" id="IPR032710">
    <property type="entry name" value="NTF2-like_dom_sf"/>
</dbReference>
<sequence length="125" mass="14729">MDETQLGRWIEGYVRAWNSNDPAEIGELFTADAVYRTEPHAEPWRGRQAVVEGWLAHQDEPAQTTFRWHPMVVSGDVGVVEGRTEYRTDPPRTYRNLWVVRLDRHGRCREFTEWWMREPTTDDAA</sequence>
<feature type="domain" description="SnoaL-like" evidence="1">
    <location>
        <begin position="10"/>
        <end position="110"/>
    </location>
</feature>
<dbReference type="InterPro" id="IPR037401">
    <property type="entry name" value="SnoaL-like"/>
</dbReference>
<evidence type="ECO:0000313" key="3">
    <source>
        <dbReference type="Proteomes" id="UP000451860"/>
    </source>
</evidence>
<dbReference type="RefSeq" id="WP_152204516.1">
    <property type="nucleotide sequence ID" value="NZ_VUKF01000057.1"/>
</dbReference>
<dbReference type="SUPFAM" id="SSF54427">
    <property type="entry name" value="NTF2-like"/>
    <property type="match status" value="1"/>
</dbReference>
<reference evidence="2 3" key="1">
    <citation type="submission" date="2019-10" db="EMBL/GenBank/DDBJ databases">
        <title>Georgenia wutianyii sp. nov. and Georgenia yuyongxinii sp. nov. isolated from plateau pika (Ochotona curzoniae) in the Qinghai-Tibet plateau of China.</title>
        <authorList>
            <person name="Tian Z."/>
        </authorList>
    </citation>
    <scope>NUCLEOTIDE SEQUENCE [LARGE SCALE GENOMIC DNA]</scope>
    <source>
        <strain evidence="2 3">DSM 21501</strain>
    </source>
</reference>